<dbReference type="InterPro" id="IPR050694">
    <property type="entry name" value="LRRC14/PRAME"/>
</dbReference>
<protein>
    <submittedName>
        <fullName evidence="3">Melanoma antigen</fullName>
    </submittedName>
</protein>
<evidence type="ECO:0000313" key="3">
    <source>
        <dbReference type="EMBL" id="KAH0520350.1"/>
    </source>
</evidence>
<dbReference type="InterPro" id="IPR032675">
    <property type="entry name" value="LRR_dom_sf"/>
</dbReference>
<dbReference type="AlphaFoldDB" id="A0A8J6GZZ4"/>
<accession>A0A8J6GZZ4</accession>
<comment type="caution">
    <text evidence="3">The sequence shown here is derived from an EMBL/GenBank/DDBJ whole genome shotgun (WGS) entry which is preliminary data.</text>
</comment>
<evidence type="ECO:0000256" key="1">
    <source>
        <dbReference type="ARBA" id="ARBA00022614"/>
    </source>
</evidence>
<organism evidence="3 4">
    <name type="scientific">Microtus ochrogaster</name>
    <name type="common">Prairie vole</name>
    <dbReference type="NCBI Taxonomy" id="79684"/>
    <lineage>
        <taxon>Eukaryota</taxon>
        <taxon>Metazoa</taxon>
        <taxon>Chordata</taxon>
        <taxon>Craniata</taxon>
        <taxon>Vertebrata</taxon>
        <taxon>Euteleostomi</taxon>
        <taxon>Mammalia</taxon>
        <taxon>Eutheria</taxon>
        <taxon>Euarchontoglires</taxon>
        <taxon>Glires</taxon>
        <taxon>Rodentia</taxon>
        <taxon>Myomorpha</taxon>
        <taxon>Muroidea</taxon>
        <taxon>Cricetidae</taxon>
        <taxon>Arvicolinae</taxon>
        <taxon>Microtus</taxon>
    </lineage>
</organism>
<dbReference type="PANTHER" id="PTHR14224">
    <property type="entry name" value="SIMILAR TO PREFERENTIALLY EXPRESSED ANTIGEN IN MELANOMA-LIKE 3"/>
    <property type="match status" value="1"/>
</dbReference>
<feature type="non-terminal residue" evidence="3">
    <location>
        <position position="1"/>
    </location>
</feature>
<dbReference type="Proteomes" id="UP000710432">
    <property type="component" value="Unassembled WGS sequence"/>
</dbReference>
<keyword evidence="2" id="KW-0677">Repeat</keyword>
<gene>
    <name evidence="3" type="ORF">LTLLF_206785</name>
</gene>
<evidence type="ECO:0000313" key="4">
    <source>
        <dbReference type="Proteomes" id="UP000710432"/>
    </source>
</evidence>
<dbReference type="PANTHER" id="PTHR14224:SF92">
    <property type="entry name" value="EXPRESSED SEQUENCE AV320801-RELATED"/>
    <property type="match status" value="1"/>
</dbReference>
<dbReference type="GO" id="GO:0005737">
    <property type="term" value="C:cytoplasm"/>
    <property type="evidence" value="ECO:0007669"/>
    <property type="project" value="TreeGrafter"/>
</dbReference>
<dbReference type="Gene3D" id="3.80.10.10">
    <property type="entry name" value="Ribonuclease Inhibitor"/>
    <property type="match status" value="1"/>
</dbReference>
<sequence length="496" mass="56602">IKMDNKKPNTLLDLAIHQLLKNETAAIHALEEIPRDLFVPLFCASFKGVHKSIVKAMVKVWPYTCLHIGTFTVRKPHRELLTAMLEGLQFLPVQNSGSRIPKLRILDLREDSGCKIICPKICTKSPECLFSCAHSENSILKIQSRQSIASSEPEVQPSSIPMELIVNISIVSNITLREHEYLTLLLNKVEDSSGSLHLCCRDLEIDELGDRRNILNHLDLKCLVSLSVFQGSLVDVNNLLAQVGQLRRFCLSRITCRSLNGKAFRNFVSHLRCMDHLNELNFHSFVLTDHLEAALRIGNSESLKTVMEWYLSVIEEKNGVTKRVVRVLPTSLEFLHLTFCELSYNDFKFLAECPQANHLKLLNITHNPMYWEDCEPFYNILHRLSGTLQHLAVNQCVLTDSMVAGVIPALSRCTQLRVLNFSSNPVSMPMLMRLLEHLTPLLELKYVIYPIPVHCYGRWPIQDSLDEQKLANVKARLKRMLREAGRSDMIWFTFPG</sequence>
<dbReference type="EMBL" id="JAATJU010001000">
    <property type="protein sequence ID" value="KAH0520350.1"/>
    <property type="molecule type" value="Genomic_DNA"/>
</dbReference>
<reference evidence="3" key="1">
    <citation type="submission" date="2020-03" db="EMBL/GenBank/DDBJ databases">
        <title>Studies in the Genomics of Life Span.</title>
        <authorList>
            <person name="Glass D."/>
        </authorList>
    </citation>
    <scope>NUCLEOTIDE SEQUENCE</scope>
    <source>
        <strain evidence="3">LTLLF</strain>
        <tissue evidence="3">Muscle</tissue>
    </source>
</reference>
<keyword evidence="1" id="KW-0433">Leucine-rich repeat</keyword>
<evidence type="ECO:0000256" key="2">
    <source>
        <dbReference type="ARBA" id="ARBA00022737"/>
    </source>
</evidence>
<dbReference type="SUPFAM" id="SSF52047">
    <property type="entry name" value="RNI-like"/>
    <property type="match status" value="1"/>
</dbReference>
<proteinExistence type="predicted"/>
<name>A0A8J6GZZ4_MICOH</name>